<evidence type="ECO:0000313" key="2">
    <source>
        <dbReference type="Proteomes" id="UP001497522"/>
    </source>
</evidence>
<keyword evidence="2" id="KW-1185">Reference proteome</keyword>
<accession>A0ABP1BXU0</accession>
<protein>
    <submittedName>
        <fullName evidence="1">Uncharacterized protein</fullName>
    </submittedName>
</protein>
<gene>
    <name evidence="1" type="ORF">CSSPJE1EN2_LOCUS22646</name>
</gene>
<reference evidence="1" key="1">
    <citation type="submission" date="2024-03" db="EMBL/GenBank/DDBJ databases">
        <authorList>
            <consortium name="ELIXIR-Norway"/>
            <consortium name="Elixir Norway"/>
        </authorList>
    </citation>
    <scope>NUCLEOTIDE SEQUENCE</scope>
</reference>
<evidence type="ECO:0000313" key="1">
    <source>
        <dbReference type="EMBL" id="CAK9881251.1"/>
    </source>
</evidence>
<name>A0ABP1BXU0_9BRYO</name>
<proteinExistence type="predicted"/>
<dbReference type="Proteomes" id="UP001497522">
    <property type="component" value="Chromosome 8"/>
</dbReference>
<dbReference type="EMBL" id="OZ023709">
    <property type="protein sequence ID" value="CAK9881251.1"/>
    <property type="molecule type" value="Genomic_DNA"/>
</dbReference>
<sequence length="168" mass="18472">MAFFCKASAGKFPGKVEQSNREGEEGWPSVTQNGELQVAMGTDGKAAGHLCSVQEEEETQMTLASSVIQKYSRNCSWVCLMVGKTLDDKLLIDDRQLFGIIQQPYQILNDVATVSSLMQSCKCFIFISVQRSELSQAIATSVDFLQALPAVQNNRLAGALENDYIVDH</sequence>
<organism evidence="1 2">
    <name type="scientific">Sphagnum jensenii</name>
    <dbReference type="NCBI Taxonomy" id="128206"/>
    <lineage>
        <taxon>Eukaryota</taxon>
        <taxon>Viridiplantae</taxon>
        <taxon>Streptophyta</taxon>
        <taxon>Embryophyta</taxon>
        <taxon>Bryophyta</taxon>
        <taxon>Sphagnophytina</taxon>
        <taxon>Sphagnopsida</taxon>
        <taxon>Sphagnales</taxon>
        <taxon>Sphagnaceae</taxon>
        <taxon>Sphagnum</taxon>
    </lineage>
</organism>